<keyword evidence="2" id="KW-1185">Reference proteome</keyword>
<reference evidence="1 2" key="1">
    <citation type="submission" date="2021-01" db="EMBL/GenBank/DDBJ databases">
        <title>Whole genome shotgun sequence of Actinoplanes couchii NBRC 106145.</title>
        <authorList>
            <person name="Komaki H."/>
            <person name="Tamura T."/>
        </authorList>
    </citation>
    <scope>NUCLEOTIDE SEQUENCE [LARGE SCALE GENOMIC DNA]</scope>
    <source>
        <strain evidence="1 2">NBRC 106145</strain>
    </source>
</reference>
<name>A0ABQ3XQR3_9ACTN</name>
<organism evidence="1 2">
    <name type="scientific">Actinoplanes couchii</name>
    <dbReference type="NCBI Taxonomy" id="403638"/>
    <lineage>
        <taxon>Bacteria</taxon>
        <taxon>Bacillati</taxon>
        <taxon>Actinomycetota</taxon>
        <taxon>Actinomycetes</taxon>
        <taxon>Micromonosporales</taxon>
        <taxon>Micromonosporaceae</taxon>
        <taxon>Actinoplanes</taxon>
    </lineage>
</organism>
<accession>A0ABQ3XQR3</accession>
<protein>
    <submittedName>
        <fullName evidence="1">Uncharacterized protein</fullName>
    </submittedName>
</protein>
<comment type="caution">
    <text evidence="1">The sequence shown here is derived from an EMBL/GenBank/DDBJ whole genome shotgun (WGS) entry which is preliminary data.</text>
</comment>
<dbReference type="RefSeq" id="WP_203808062.1">
    <property type="nucleotide sequence ID" value="NZ_BAAAQE010000111.1"/>
</dbReference>
<proteinExistence type="predicted"/>
<evidence type="ECO:0000313" key="2">
    <source>
        <dbReference type="Proteomes" id="UP000612282"/>
    </source>
</evidence>
<evidence type="ECO:0000313" key="1">
    <source>
        <dbReference type="EMBL" id="GID60750.1"/>
    </source>
</evidence>
<dbReference type="Proteomes" id="UP000612282">
    <property type="component" value="Unassembled WGS sequence"/>
</dbReference>
<sequence length="130" mass="13793">MTEPPHLDHVTGLVLMPEAPAGVVCWTGALRNRPGTPVSVIVDGRTGGDLDPAFIDGVCADPGILLAAAATAAGLDPDLMARWDPELTFRPGRNWEVRFAEAPGPTELGLLVVFEGVTPTEVDDMSDWDF</sequence>
<gene>
    <name evidence="1" type="ORF">Aco03nite_091540</name>
</gene>
<dbReference type="EMBL" id="BOMG01000114">
    <property type="protein sequence ID" value="GID60750.1"/>
    <property type="molecule type" value="Genomic_DNA"/>
</dbReference>